<dbReference type="KEGG" id="sals:SLNWT_3809"/>
<evidence type="ECO:0008006" key="3">
    <source>
        <dbReference type="Google" id="ProtNLM"/>
    </source>
</evidence>
<sequence>MLRWYGQERGERGSVLTLGDRLAFRAVGERRCTGVWRGGRVTPCPGAREVPGTATRAQCPECAALDRAHSVAADTFAEDPRPYRVYLAWFGPGMLKTGITGAARGAARLLEQGAVAFSWLGVGPLMAARRTEELLRTALGVPDRIPYAAKRTVRTALPPPADRAAEIAALHARARALPGWPESLEPLPCEVVDHGGVFGLDGPGPPGLATGSSRAATGPSWVVTSLAPEATVAGRLLAAAGPDLHLAEPGMAADGGGRLLVVDSRLLAGWRLLAAEGAERATAPVRPLPGSPEAVQGGLF</sequence>
<proteinExistence type="predicted"/>
<dbReference type="InterPro" id="IPR021246">
    <property type="entry name" value="DUF2797"/>
</dbReference>
<protein>
    <recommendedName>
        <fullName evidence="3">DUF2797 domain-containing protein</fullName>
    </recommendedName>
</protein>
<name>A0A0B5EY43_STRA4</name>
<gene>
    <name evidence="1" type="ORF">SLNWT_3809</name>
</gene>
<evidence type="ECO:0000313" key="1">
    <source>
        <dbReference type="EMBL" id="AJE84185.1"/>
    </source>
</evidence>
<accession>A0A0B5EY43</accession>
<dbReference type="EMBL" id="CP010519">
    <property type="protein sequence ID" value="AJE84185.1"/>
    <property type="molecule type" value="Genomic_DNA"/>
</dbReference>
<evidence type="ECO:0000313" key="2">
    <source>
        <dbReference type="Proteomes" id="UP000031523"/>
    </source>
</evidence>
<keyword evidence="2" id="KW-1185">Reference proteome</keyword>
<dbReference type="Pfam" id="PF10977">
    <property type="entry name" value="DUF2797"/>
    <property type="match status" value="1"/>
</dbReference>
<dbReference type="Proteomes" id="UP000031523">
    <property type="component" value="Chromosome"/>
</dbReference>
<organism evidence="1 2">
    <name type="scientific">Streptomyces albus (strain ATCC 21838 / DSM 41398 / FERM P-419 / JCM 4703 / NBRC 107858)</name>
    <dbReference type="NCBI Taxonomy" id="1081613"/>
    <lineage>
        <taxon>Bacteria</taxon>
        <taxon>Bacillati</taxon>
        <taxon>Actinomycetota</taxon>
        <taxon>Actinomycetes</taxon>
        <taxon>Kitasatosporales</taxon>
        <taxon>Streptomycetaceae</taxon>
        <taxon>Streptomyces</taxon>
    </lineage>
</organism>
<dbReference type="AlphaFoldDB" id="A0A0B5EY43"/>
<reference evidence="1 2" key="1">
    <citation type="submission" date="2015-01" db="EMBL/GenBank/DDBJ databases">
        <title>Enhanced salinomycin production by adjusting the supply of polyketide extender units in Streptomyce albus DSM 41398.</title>
        <authorList>
            <person name="Lu C."/>
        </authorList>
    </citation>
    <scope>NUCLEOTIDE SEQUENCE [LARGE SCALE GENOMIC DNA]</scope>
    <source>
        <strain evidence="2">ATCC 21838 / DSM 41398 / FERM P-419 / JCM 4703 / NBRC 107858</strain>
    </source>
</reference>